<gene>
    <name evidence="1" type="ORF">OLEA9_A031456</name>
</gene>
<keyword evidence="2" id="KW-1185">Reference proteome</keyword>
<protein>
    <submittedName>
        <fullName evidence="1">Uncharacterized protein</fullName>
    </submittedName>
</protein>
<comment type="caution">
    <text evidence="1">The sequence shown here is derived from an EMBL/GenBank/DDBJ whole genome shotgun (WGS) entry which is preliminary data.</text>
</comment>
<organism evidence="1 2">
    <name type="scientific">Olea europaea subsp. europaea</name>
    <dbReference type="NCBI Taxonomy" id="158383"/>
    <lineage>
        <taxon>Eukaryota</taxon>
        <taxon>Viridiplantae</taxon>
        <taxon>Streptophyta</taxon>
        <taxon>Embryophyta</taxon>
        <taxon>Tracheophyta</taxon>
        <taxon>Spermatophyta</taxon>
        <taxon>Magnoliopsida</taxon>
        <taxon>eudicotyledons</taxon>
        <taxon>Gunneridae</taxon>
        <taxon>Pentapetalae</taxon>
        <taxon>asterids</taxon>
        <taxon>lamiids</taxon>
        <taxon>Lamiales</taxon>
        <taxon>Oleaceae</taxon>
        <taxon>Oleeae</taxon>
        <taxon>Olea</taxon>
    </lineage>
</organism>
<dbReference type="Gramene" id="OE9A031456T1">
    <property type="protein sequence ID" value="OE9A031456C1"/>
    <property type="gene ID" value="OE9A031456"/>
</dbReference>
<dbReference type="EMBL" id="CACTIH010007260">
    <property type="protein sequence ID" value="CAA3006507.1"/>
    <property type="molecule type" value="Genomic_DNA"/>
</dbReference>
<accession>A0A8S0TMA7</accession>
<reference evidence="1 2" key="1">
    <citation type="submission" date="2019-12" db="EMBL/GenBank/DDBJ databases">
        <authorList>
            <person name="Alioto T."/>
            <person name="Alioto T."/>
            <person name="Gomez Garrido J."/>
        </authorList>
    </citation>
    <scope>NUCLEOTIDE SEQUENCE [LARGE SCALE GENOMIC DNA]</scope>
</reference>
<sequence>MLGEGPDDGWRRARETHRRAHSGLLFHWRFCYKGAHGDEDDKSIKFAAPHSTAPPSPEARPQQRGRAVLKLKDNLKQTVVQPPSPASFGERCEVTQSLGLVRSCCEPERVRLRLCLRLCRAKITRLDLSARRACRVGPRARVWARKDTAVERDKEISLPQFDIVQTVQKYRLEELSSGESPSGLQLFLLLLVCCQASLVIAFRARGTPAAGLTDWSVQGRPLINWALLSRLVCLPTCLATKIFW</sequence>
<evidence type="ECO:0000313" key="2">
    <source>
        <dbReference type="Proteomes" id="UP000594638"/>
    </source>
</evidence>
<evidence type="ECO:0000313" key="1">
    <source>
        <dbReference type="EMBL" id="CAA3006507.1"/>
    </source>
</evidence>
<name>A0A8S0TMA7_OLEEU</name>
<proteinExistence type="predicted"/>
<dbReference type="Proteomes" id="UP000594638">
    <property type="component" value="Unassembled WGS sequence"/>
</dbReference>
<dbReference type="AlphaFoldDB" id="A0A8S0TMA7"/>